<dbReference type="InterPro" id="IPR009000">
    <property type="entry name" value="Transl_B-barrel_sf"/>
</dbReference>
<evidence type="ECO:0000313" key="9">
    <source>
        <dbReference type="Proteomes" id="UP000644727"/>
    </source>
</evidence>
<keyword evidence="2 5" id="KW-0690">Ribosome biogenesis</keyword>
<organism evidence="8 9">
    <name type="scientific">Brachybacterium epidermidis</name>
    <dbReference type="NCBI Taxonomy" id="2781983"/>
    <lineage>
        <taxon>Bacteria</taxon>
        <taxon>Bacillati</taxon>
        <taxon>Actinomycetota</taxon>
        <taxon>Actinomycetes</taxon>
        <taxon>Micrococcales</taxon>
        <taxon>Dermabacteraceae</taxon>
        <taxon>Brachybacterium</taxon>
    </lineage>
</organism>
<comment type="similarity">
    <text evidence="5">Belongs to the RimM family.</text>
</comment>
<keyword evidence="3 5" id="KW-0698">rRNA processing</keyword>
<evidence type="ECO:0000256" key="3">
    <source>
        <dbReference type="ARBA" id="ARBA00022552"/>
    </source>
</evidence>
<evidence type="ECO:0000256" key="1">
    <source>
        <dbReference type="ARBA" id="ARBA00022490"/>
    </source>
</evidence>
<evidence type="ECO:0000313" key="8">
    <source>
        <dbReference type="EMBL" id="MBE9403658.1"/>
    </source>
</evidence>
<evidence type="ECO:0000256" key="5">
    <source>
        <dbReference type="HAMAP-Rule" id="MF_00014"/>
    </source>
</evidence>
<keyword evidence="4 5" id="KW-0143">Chaperone</keyword>
<dbReference type="InterPro" id="IPR011961">
    <property type="entry name" value="RimM"/>
</dbReference>
<dbReference type="Pfam" id="PF01782">
    <property type="entry name" value="RimM"/>
    <property type="match status" value="1"/>
</dbReference>
<dbReference type="PANTHER" id="PTHR33692:SF1">
    <property type="entry name" value="RIBOSOME MATURATION FACTOR RIMM"/>
    <property type="match status" value="1"/>
</dbReference>
<comment type="subcellular location">
    <subcellularLocation>
        <location evidence="5">Cytoplasm</location>
    </subcellularLocation>
</comment>
<dbReference type="RefSeq" id="WP_193865410.1">
    <property type="nucleotide sequence ID" value="NZ_JADEYR010000004.1"/>
</dbReference>
<dbReference type="InterPro" id="IPR002676">
    <property type="entry name" value="RimM_N"/>
</dbReference>
<evidence type="ECO:0000256" key="4">
    <source>
        <dbReference type="ARBA" id="ARBA00023186"/>
    </source>
</evidence>
<sequence>MTGFEVIVATIGKAHGLRGEVALNLRTDQPAERLVAGTVFDIDAPASGERDTHARGTAPGAAVPRRLTLLSTRTQQDRWYARFEEVPDRTAAEALRGIELALELDPEQETEEDPDAWYASQLEGLPVRHVDGHDLGVVAGLQHYPAQDLLLVHTPDGRRVQLPLVAQLVPEVDLEAGVILADPPGGLFEELPEDDASIEQER</sequence>
<dbReference type="SUPFAM" id="SSF50447">
    <property type="entry name" value="Translation proteins"/>
    <property type="match status" value="1"/>
</dbReference>
<dbReference type="Gene3D" id="2.40.30.60">
    <property type="entry name" value="RimM"/>
    <property type="match status" value="1"/>
</dbReference>
<dbReference type="PANTHER" id="PTHR33692">
    <property type="entry name" value="RIBOSOME MATURATION FACTOR RIMM"/>
    <property type="match status" value="1"/>
</dbReference>
<dbReference type="Proteomes" id="UP000644727">
    <property type="component" value="Unassembled WGS sequence"/>
</dbReference>
<evidence type="ECO:0000256" key="2">
    <source>
        <dbReference type="ARBA" id="ARBA00022517"/>
    </source>
</evidence>
<comment type="subunit">
    <text evidence="5">Binds ribosomal protein uS19.</text>
</comment>
<evidence type="ECO:0000259" key="6">
    <source>
        <dbReference type="Pfam" id="PF01782"/>
    </source>
</evidence>
<dbReference type="InterPro" id="IPR036976">
    <property type="entry name" value="RimM_N_sf"/>
</dbReference>
<evidence type="ECO:0000259" key="7">
    <source>
        <dbReference type="Pfam" id="PF24986"/>
    </source>
</evidence>
<reference evidence="8 9" key="1">
    <citation type="submission" date="2020-10" db="EMBL/GenBank/DDBJ databases">
        <title>Draft genome and description of Brachybacterium epidermidis sp nov.</title>
        <authorList>
            <person name="Boxberger M."/>
            <person name="La Scola B."/>
        </authorList>
    </citation>
    <scope>NUCLEOTIDE SEQUENCE [LARGE SCALE GENOMIC DNA]</scope>
    <source>
        <strain evidence="8 9">Marseille-Q2903</strain>
    </source>
</reference>
<gene>
    <name evidence="5 8" type="primary">rimM</name>
    <name evidence="8" type="ORF">IOE58_05475</name>
</gene>
<dbReference type="SUPFAM" id="SSF50346">
    <property type="entry name" value="PRC-barrel domain"/>
    <property type="match status" value="1"/>
</dbReference>
<dbReference type="EMBL" id="JADEYR010000004">
    <property type="protein sequence ID" value="MBE9403658.1"/>
    <property type="molecule type" value="Genomic_DNA"/>
</dbReference>
<accession>A0ABR9VZN9</accession>
<dbReference type="NCBIfam" id="TIGR02273">
    <property type="entry name" value="16S_RimM"/>
    <property type="match status" value="1"/>
</dbReference>
<dbReference type="Gene3D" id="2.30.30.240">
    <property type="entry name" value="PRC-barrel domain"/>
    <property type="match status" value="1"/>
</dbReference>
<protein>
    <recommendedName>
        <fullName evidence="5">Ribosome maturation factor RimM</fullName>
    </recommendedName>
</protein>
<keyword evidence="1 5" id="KW-0963">Cytoplasm</keyword>
<dbReference type="InterPro" id="IPR056792">
    <property type="entry name" value="PRC_RimM"/>
</dbReference>
<comment type="domain">
    <text evidence="5">The PRC barrel domain binds ribosomal protein uS19.</text>
</comment>
<feature type="domain" description="Ribosome maturation factor RimM PRC barrel" evidence="7">
    <location>
        <begin position="120"/>
        <end position="187"/>
    </location>
</feature>
<comment type="caution">
    <text evidence="8">The sequence shown here is derived from an EMBL/GenBank/DDBJ whole genome shotgun (WGS) entry which is preliminary data.</text>
</comment>
<comment type="function">
    <text evidence="5">An accessory protein needed during the final step in the assembly of 30S ribosomal subunit, possibly for assembly of the head region. Essential for efficient processing of 16S rRNA. May be needed both before and after RbfA during the maturation of 16S rRNA. It has affinity for free ribosomal 30S subunits but not for 70S ribosomes.</text>
</comment>
<feature type="domain" description="RimM N-terminal" evidence="6">
    <location>
        <begin position="8"/>
        <end position="102"/>
    </location>
</feature>
<dbReference type="InterPro" id="IPR011033">
    <property type="entry name" value="PRC_barrel-like_sf"/>
</dbReference>
<dbReference type="Pfam" id="PF24986">
    <property type="entry name" value="PRC_RimM"/>
    <property type="match status" value="1"/>
</dbReference>
<keyword evidence="9" id="KW-1185">Reference proteome</keyword>
<proteinExistence type="inferred from homology"/>
<name>A0ABR9VZN9_9MICO</name>
<dbReference type="HAMAP" id="MF_00014">
    <property type="entry name" value="Ribosome_mat_RimM"/>
    <property type="match status" value="1"/>
</dbReference>